<dbReference type="EMBL" id="JABXBU010002231">
    <property type="protein sequence ID" value="KAF8764713.1"/>
    <property type="molecule type" value="Genomic_DNA"/>
</dbReference>
<name>A0A8T0E2Q0_ARGBR</name>
<accession>A0A8T0E2Q0</accession>
<keyword evidence="2" id="KW-1185">Reference proteome</keyword>
<organism evidence="1 2">
    <name type="scientific">Argiope bruennichi</name>
    <name type="common">Wasp spider</name>
    <name type="synonym">Aranea bruennichi</name>
    <dbReference type="NCBI Taxonomy" id="94029"/>
    <lineage>
        <taxon>Eukaryota</taxon>
        <taxon>Metazoa</taxon>
        <taxon>Ecdysozoa</taxon>
        <taxon>Arthropoda</taxon>
        <taxon>Chelicerata</taxon>
        <taxon>Arachnida</taxon>
        <taxon>Araneae</taxon>
        <taxon>Araneomorphae</taxon>
        <taxon>Entelegynae</taxon>
        <taxon>Araneoidea</taxon>
        <taxon>Araneidae</taxon>
        <taxon>Argiope</taxon>
    </lineage>
</organism>
<proteinExistence type="predicted"/>
<evidence type="ECO:0000313" key="1">
    <source>
        <dbReference type="EMBL" id="KAF8764713.1"/>
    </source>
</evidence>
<sequence>MNIKQYFKNCSVCEVEYSKCTEDSDSLSGYSCYKNSVLFAIPNKKYHGNTTGIKVLKKRSMDLPVEVEILPGSHPKQRRITRHYSVCAYPTSLSTAEIRCRIYFSSVTCIQSCALGYTLINGTQVVRHCYKNYNRWYPSNFEECKPYVDCGVTLICGGAHTCTTATSNENVRCKNQIDHTKDKTQPCPRESIYRVTLRLISQEKKKICL</sequence>
<comment type="caution">
    <text evidence="1">The sequence shown here is derived from an EMBL/GenBank/DDBJ whole genome shotgun (WGS) entry which is preliminary data.</text>
</comment>
<reference evidence="1" key="2">
    <citation type="submission" date="2020-06" db="EMBL/GenBank/DDBJ databases">
        <authorList>
            <person name="Sheffer M."/>
        </authorList>
    </citation>
    <scope>NUCLEOTIDE SEQUENCE</scope>
</reference>
<reference evidence="1" key="1">
    <citation type="journal article" date="2020" name="bioRxiv">
        <title>Chromosome-level reference genome of the European wasp spider Argiope bruennichi: a resource for studies on range expansion and evolutionary adaptation.</title>
        <authorList>
            <person name="Sheffer M.M."/>
            <person name="Hoppe A."/>
            <person name="Krehenwinkel H."/>
            <person name="Uhl G."/>
            <person name="Kuss A.W."/>
            <person name="Jensen L."/>
            <person name="Jensen C."/>
            <person name="Gillespie R.G."/>
            <person name="Hoff K.J."/>
            <person name="Prost S."/>
        </authorList>
    </citation>
    <scope>NUCLEOTIDE SEQUENCE</scope>
</reference>
<gene>
    <name evidence="1" type="ORF">HNY73_022763</name>
</gene>
<protein>
    <submittedName>
        <fullName evidence="1">Uncharacterized protein</fullName>
    </submittedName>
</protein>
<dbReference type="Proteomes" id="UP000807504">
    <property type="component" value="Unassembled WGS sequence"/>
</dbReference>
<dbReference type="AlphaFoldDB" id="A0A8T0E2Q0"/>
<evidence type="ECO:0000313" key="2">
    <source>
        <dbReference type="Proteomes" id="UP000807504"/>
    </source>
</evidence>